<keyword evidence="3" id="KW-0804">Transcription</keyword>
<evidence type="ECO:0000256" key="1">
    <source>
        <dbReference type="ARBA" id="ARBA00023015"/>
    </source>
</evidence>
<dbReference type="CDD" id="cd06170">
    <property type="entry name" value="LuxR_C_like"/>
    <property type="match status" value="1"/>
</dbReference>
<name>A0A2W5FZL9_9BURK</name>
<evidence type="ECO:0000259" key="4">
    <source>
        <dbReference type="PROSITE" id="PS50043"/>
    </source>
</evidence>
<dbReference type="SUPFAM" id="SSF46894">
    <property type="entry name" value="C-terminal effector domain of the bipartite response regulators"/>
    <property type="match status" value="1"/>
</dbReference>
<dbReference type="PANTHER" id="PTHR44688:SF16">
    <property type="entry name" value="DNA-BINDING TRANSCRIPTIONAL ACTIVATOR DEVR_DOSR"/>
    <property type="match status" value="1"/>
</dbReference>
<protein>
    <submittedName>
        <fullName evidence="5">LuxR family transcriptional regulator</fullName>
    </submittedName>
</protein>
<gene>
    <name evidence="5" type="ORF">DI603_00475</name>
</gene>
<accession>A0A2W5FZL9</accession>
<dbReference type="PRINTS" id="PR00038">
    <property type="entry name" value="HTHLUXR"/>
</dbReference>
<evidence type="ECO:0000313" key="6">
    <source>
        <dbReference type="Proteomes" id="UP000249633"/>
    </source>
</evidence>
<dbReference type="Proteomes" id="UP000249633">
    <property type="component" value="Unassembled WGS sequence"/>
</dbReference>
<dbReference type="PANTHER" id="PTHR44688">
    <property type="entry name" value="DNA-BINDING TRANSCRIPTIONAL ACTIVATOR DEVR_DOSR"/>
    <property type="match status" value="1"/>
</dbReference>
<evidence type="ECO:0000256" key="3">
    <source>
        <dbReference type="ARBA" id="ARBA00023163"/>
    </source>
</evidence>
<dbReference type="Pfam" id="PF03472">
    <property type="entry name" value="Autoind_bind"/>
    <property type="match status" value="1"/>
</dbReference>
<dbReference type="Pfam" id="PF00196">
    <property type="entry name" value="GerE"/>
    <property type="match status" value="1"/>
</dbReference>
<dbReference type="Gene3D" id="3.30.450.80">
    <property type="entry name" value="Transcription factor LuxR-like, autoinducer-binding domain"/>
    <property type="match status" value="1"/>
</dbReference>
<dbReference type="InterPro" id="IPR036693">
    <property type="entry name" value="TF_LuxR_autoind-bd_dom_sf"/>
</dbReference>
<dbReference type="InterPro" id="IPR016032">
    <property type="entry name" value="Sig_transdc_resp-reg_C-effctor"/>
</dbReference>
<feature type="domain" description="HTH luxR-type" evidence="4">
    <location>
        <begin position="174"/>
        <end position="239"/>
    </location>
</feature>
<dbReference type="SMART" id="SM00421">
    <property type="entry name" value="HTH_LUXR"/>
    <property type="match status" value="1"/>
</dbReference>
<dbReference type="InterPro" id="IPR000792">
    <property type="entry name" value="Tscrpt_reg_LuxR_C"/>
</dbReference>
<dbReference type="GO" id="GO:0006355">
    <property type="term" value="P:regulation of DNA-templated transcription"/>
    <property type="evidence" value="ECO:0007669"/>
    <property type="project" value="InterPro"/>
</dbReference>
<reference evidence="5 6" key="1">
    <citation type="submission" date="2017-08" db="EMBL/GenBank/DDBJ databases">
        <title>Infants hospitalized years apart are colonized by the same room-sourced microbial strains.</title>
        <authorList>
            <person name="Brooks B."/>
            <person name="Olm M.R."/>
            <person name="Firek B.A."/>
            <person name="Baker R."/>
            <person name="Thomas B.C."/>
            <person name="Morowitz M.J."/>
            <person name="Banfield J.F."/>
        </authorList>
    </citation>
    <scope>NUCLEOTIDE SEQUENCE [LARGE SCALE GENOMIC DNA]</scope>
    <source>
        <strain evidence="5">S2_012_000_R2_81</strain>
    </source>
</reference>
<organism evidence="5 6">
    <name type="scientific">Roseateles depolymerans</name>
    <dbReference type="NCBI Taxonomy" id="76731"/>
    <lineage>
        <taxon>Bacteria</taxon>
        <taxon>Pseudomonadati</taxon>
        <taxon>Pseudomonadota</taxon>
        <taxon>Betaproteobacteria</taxon>
        <taxon>Burkholderiales</taxon>
        <taxon>Sphaerotilaceae</taxon>
        <taxon>Roseateles</taxon>
    </lineage>
</organism>
<comment type="caution">
    <text evidence="5">The sequence shown here is derived from an EMBL/GenBank/DDBJ whole genome shotgun (WGS) entry which is preliminary data.</text>
</comment>
<dbReference type="SUPFAM" id="SSF75516">
    <property type="entry name" value="Pheromone-binding domain of LuxR-like quorum-sensing transcription factors"/>
    <property type="match status" value="1"/>
</dbReference>
<dbReference type="GO" id="GO:0003677">
    <property type="term" value="F:DNA binding"/>
    <property type="evidence" value="ECO:0007669"/>
    <property type="project" value="UniProtKB-KW"/>
</dbReference>
<keyword evidence="2" id="KW-0238">DNA-binding</keyword>
<dbReference type="PROSITE" id="PS50043">
    <property type="entry name" value="HTH_LUXR_2"/>
    <property type="match status" value="1"/>
</dbReference>
<keyword evidence="1" id="KW-0805">Transcription regulation</keyword>
<sequence>MDHIAVRDLLDISCAPDIDALSSRLVAFANRLDFGLMSAVLINGNLNSPNVQGRSISNTPEAFIEISRSLDTARRDPVMQCLMRQDMPFIYDQRTYAEADAGDLWEMQAPYGYSTGIAVAMHLSKDKHFLLGVDRPTKLPRKEETLTYLLDSVQTLAVHAQAAAQRLIGDELSTPRERPKLTPQELECLRLSMDGRSAWHVAQLLSISPRTVNFHIQSSLKKLGVATKMQAVITCLELGLI</sequence>
<dbReference type="EMBL" id="QFOD01000001">
    <property type="protein sequence ID" value="PZP36482.1"/>
    <property type="molecule type" value="Genomic_DNA"/>
</dbReference>
<evidence type="ECO:0000313" key="5">
    <source>
        <dbReference type="EMBL" id="PZP36482.1"/>
    </source>
</evidence>
<proteinExistence type="predicted"/>
<evidence type="ECO:0000256" key="2">
    <source>
        <dbReference type="ARBA" id="ARBA00023125"/>
    </source>
</evidence>
<dbReference type="AlphaFoldDB" id="A0A2W5FZL9"/>
<dbReference type="PROSITE" id="PS00622">
    <property type="entry name" value="HTH_LUXR_1"/>
    <property type="match status" value="1"/>
</dbReference>
<dbReference type="InterPro" id="IPR036388">
    <property type="entry name" value="WH-like_DNA-bd_sf"/>
</dbReference>
<dbReference type="InterPro" id="IPR005143">
    <property type="entry name" value="TF_LuxR_autoind-bd_dom"/>
</dbReference>
<dbReference type="Gene3D" id="1.10.10.10">
    <property type="entry name" value="Winged helix-like DNA-binding domain superfamily/Winged helix DNA-binding domain"/>
    <property type="match status" value="1"/>
</dbReference>